<name>A0A1I7THT6_9PELO</name>
<dbReference type="InterPro" id="IPR051342">
    <property type="entry name" value="PDZ_scaffold"/>
</dbReference>
<feature type="region of interest" description="Disordered" evidence="1">
    <location>
        <begin position="53"/>
        <end position="75"/>
    </location>
</feature>
<protein>
    <submittedName>
        <fullName evidence="4 5">Multiple PDZ domain protein</fullName>
    </submittedName>
</protein>
<dbReference type="FunFam" id="2.30.42.10:FF:000058">
    <property type="entry name" value="multiple PDZ domain protein isoform X1"/>
    <property type="match status" value="1"/>
</dbReference>
<feature type="domain" description="PDZ" evidence="2">
    <location>
        <begin position="446"/>
        <end position="522"/>
    </location>
</feature>
<evidence type="ECO:0000256" key="1">
    <source>
        <dbReference type="SAM" id="MobiDB-lite"/>
    </source>
</evidence>
<dbReference type="CDD" id="cd06674">
    <property type="entry name" value="PDZ11_MUPP1-PDZ9_PATJ-like"/>
    <property type="match status" value="1"/>
</dbReference>
<reference evidence="4 5" key="1">
    <citation type="submission" date="2016-11" db="UniProtKB">
        <authorList>
            <consortium name="WormBaseParasite"/>
        </authorList>
    </citation>
    <scope>IDENTIFICATION</scope>
</reference>
<evidence type="ECO:0000313" key="3">
    <source>
        <dbReference type="Proteomes" id="UP000095282"/>
    </source>
</evidence>
<dbReference type="InterPro" id="IPR001478">
    <property type="entry name" value="PDZ"/>
</dbReference>
<dbReference type="Pfam" id="PF00595">
    <property type="entry name" value="PDZ"/>
    <property type="match status" value="3"/>
</dbReference>
<organism evidence="3 4">
    <name type="scientific">Caenorhabditis tropicalis</name>
    <dbReference type="NCBI Taxonomy" id="1561998"/>
    <lineage>
        <taxon>Eukaryota</taxon>
        <taxon>Metazoa</taxon>
        <taxon>Ecdysozoa</taxon>
        <taxon>Nematoda</taxon>
        <taxon>Chromadorea</taxon>
        <taxon>Rhabditida</taxon>
        <taxon>Rhabditina</taxon>
        <taxon>Rhabditomorpha</taxon>
        <taxon>Rhabditoidea</taxon>
        <taxon>Rhabditidae</taxon>
        <taxon>Peloderinae</taxon>
        <taxon>Caenorhabditis</taxon>
    </lineage>
</organism>
<feature type="domain" description="PDZ" evidence="2">
    <location>
        <begin position="193"/>
        <end position="275"/>
    </location>
</feature>
<dbReference type="PROSITE" id="PS50106">
    <property type="entry name" value="PDZ"/>
    <property type="match status" value="3"/>
</dbReference>
<feature type="region of interest" description="Disordered" evidence="1">
    <location>
        <begin position="384"/>
        <end position="424"/>
    </location>
</feature>
<dbReference type="CDD" id="cd06673">
    <property type="entry name" value="PDZ10_MUPP1-PDZ8_PATJ-like"/>
    <property type="match status" value="1"/>
</dbReference>
<proteinExistence type="predicted"/>
<dbReference type="SUPFAM" id="SSF50156">
    <property type="entry name" value="PDZ domain-like"/>
    <property type="match status" value="3"/>
</dbReference>
<feature type="region of interest" description="Disordered" evidence="1">
    <location>
        <begin position="289"/>
        <end position="370"/>
    </location>
</feature>
<dbReference type="STRING" id="1561998.A0A1I7THT6"/>
<feature type="compositionally biased region" description="Polar residues" evidence="1">
    <location>
        <begin position="61"/>
        <end position="70"/>
    </location>
</feature>
<keyword evidence="3" id="KW-1185">Reference proteome</keyword>
<dbReference type="SMART" id="SM00228">
    <property type="entry name" value="PDZ"/>
    <property type="match status" value="3"/>
</dbReference>
<feature type="domain" description="PDZ" evidence="2">
    <location>
        <begin position="93"/>
        <end position="176"/>
    </location>
</feature>
<evidence type="ECO:0000313" key="4">
    <source>
        <dbReference type="WBParaSite" id="Csp11.Scaffold618.g6066.t1"/>
    </source>
</evidence>
<dbReference type="PANTHER" id="PTHR19964">
    <property type="entry name" value="MULTIPLE PDZ DOMAIN PROTEIN"/>
    <property type="match status" value="1"/>
</dbReference>
<sequence length="527" mass="57287">MYPFPGAPGFWEKEKREPQLRPRCLFSLLLLLLHPRRRRLLLLFSLCLPKSTPQMPPTTEGIENSAPNQEELSRKKSFSIERTQAIENGRETMIEIDKDGKGLGLSIVGGADTVLGTVVIHEVYSDGAAAHDGRLKPGDQVLEVNGTSLRGVTHDQSIAYLRRTPPKVRLLIYRDVNLQLSLLDPTQIYNIFEIDLVKKTGRGLGISIVGRKNEPGVYVSEIVKGGLAESDGRLMTGDQILEVNGKDVRGCMQEDVAAMLKTITGKVHLKLGRWKITETANRVHAATQALAKSATTPRVGRKTNENNNEPARPVAMPTITSPLATTPSTSGTLAATSSTTIPETNVVVESVPTPTSTKEERKDVPPPAPPMRPIITHTSPEGCEIQQEPAGLSPVTEEPSSGNDFMSVQEEEREQKTATTSSSNNTNSLAIDIIHDLKEEGSDTLLVELKKIIDQQLGMGIGKRTRGILVTSLQPGSAAAEKLKVGDRILAVNALPVTDQLSAVTFVKASGERLYLQIARPHSMPQQ</sequence>
<dbReference type="WBParaSite" id="Csp11.Scaffold618.g6066.t1">
    <property type="protein sequence ID" value="Csp11.Scaffold618.g6066.t1"/>
    <property type="gene ID" value="Csp11.Scaffold618.g6066"/>
</dbReference>
<feature type="compositionally biased region" description="Low complexity" evidence="1">
    <location>
        <begin position="317"/>
        <end position="356"/>
    </location>
</feature>
<dbReference type="PANTHER" id="PTHR19964:SF92">
    <property type="entry name" value="PATJ HOMOLOG"/>
    <property type="match status" value="1"/>
</dbReference>
<dbReference type="AlphaFoldDB" id="A0A1I7THT6"/>
<dbReference type="FunFam" id="2.30.42.10:FF:000038">
    <property type="entry name" value="Multiple PDZ domain protein isoform X1"/>
    <property type="match status" value="1"/>
</dbReference>
<accession>A0A1I7THT6</accession>
<dbReference type="Gene3D" id="2.30.42.10">
    <property type="match status" value="3"/>
</dbReference>
<dbReference type="Proteomes" id="UP000095282">
    <property type="component" value="Unplaced"/>
</dbReference>
<evidence type="ECO:0000313" key="5">
    <source>
        <dbReference type="WBParaSite" id="Csp11.Scaffold618.g6066.t2"/>
    </source>
</evidence>
<dbReference type="WBParaSite" id="Csp11.Scaffold618.g6066.t2">
    <property type="protein sequence ID" value="Csp11.Scaffold618.g6066.t2"/>
    <property type="gene ID" value="Csp11.Scaffold618.g6066"/>
</dbReference>
<dbReference type="InterPro" id="IPR036034">
    <property type="entry name" value="PDZ_sf"/>
</dbReference>
<dbReference type="eggNOG" id="KOG3528">
    <property type="taxonomic scope" value="Eukaryota"/>
</dbReference>
<evidence type="ECO:0000259" key="2">
    <source>
        <dbReference type="PROSITE" id="PS50106"/>
    </source>
</evidence>